<evidence type="ECO:0000259" key="1">
    <source>
        <dbReference type="Pfam" id="PF01261"/>
    </source>
</evidence>
<evidence type="ECO:0000313" key="3">
    <source>
        <dbReference type="Proteomes" id="UP000050417"/>
    </source>
</evidence>
<dbReference type="Proteomes" id="UP000050417">
    <property type="component" value="Unassembled WGS sequence"/>
</dbReference>
<dbReference type="InterPro" id="IPR036237">
    <property type="entry name" value="Xyl_isomerase-like_sf"/>
</dbReference>
<accession>A0A0P6YA56</accession>
<name>A0A0P6YA56_9CHLR</name>
<dbReference type="EMBL" id="LGCL01000016">
    <property type="protein sequence ID" value="KPL78704.1"/>
    <property type="molecule type" value="Genomic_DNA"/>
</dbReference>
<dbReference type="InterPro" id="IPR013022">
    <property type="entry name" value="Xyl_isomerase-like_TIM-brl"/>
</dbReference>
<comment type="caution">
    <text evidence="2">The sequence shown here is derived from an EMBL/GenBank/DDBJ whole genome shotgun (WGS) entry which is preliminary data.</text>
</comment>
<dbReference type="RefSeq" id="WP_075061973.1">
    <property type="nucleotide sequence ID" value="NZ_LGCL01000016.1"/>
</dbReference>
<dbReference type="AlphaFoldDB" id="A0A0P6YA56"/>
<reference evidence="2 3" key="1">
    <citation type="submission" date="2015-07" db="EMBL/GenBank/DDBJ databases">
        <title>Genome sequence of Ornatilinea apprima DSM 23815.</title>
        <authorList>
            <person name="Hemp J."/>
            <person name="Ward L.M."/>
            <person name="Pace L.A."/>
            <person name="Fischer W.W."/>
        </authorList>
    </citation>
    <scope>NUCLEOTIDE SEQUENCE [LARGE SCALE GENOMIC DNA]</scope>
    <source>
        <strain evidence="2 3">P3M-1</strain>
    </source>
</reference>
<keyword evidence="3" id="KW-1185">Reference proteome</keyword>
<dbReference type="Pfam" id="PF01261">
    <property type="entry name" value="AP_endonuc_2"/>
    <property type="match status" value="1"/>
</dbReference>
<sequence>MPGKYRLGTTSYIMEAGLLENAHYLAGKVQDMELVLFDREDGQCNLPSAQVVSALKQAAQDKDLSYTVHLPEDLKWQNGIGEPHPSLAKARKAILSTQDLQPLAYVTHLDGRGVDWRSRQERKTWEDQALKALERTAEWAGGWQRIALENLEGFPLHYLDGVFARVPVSACLDIGHLWIDGWDAAAVLSNGVDWPRIRVVHLHGIAPQGSDHHSLVFQSHAELVAVFDLLARNQFSGVLTLEVFGEEDFYSSLQIVQNVLAAQKEGGQ</sequence>
<organism evidence="2 3">
    <name type="scientific">Ornatilinea apprima</name>
    <dbReference type="NCBI Taxonomy" id="1134406"/>
    <lineage>
        <taxon>Bacteria</taxon>
        <taxon>Bacillati</taxon>
        <taxon>Chloroflexota</taxon>
        <taxon>Anaerolineae</taxon>
        <taxon>Anaerolineales</taxon>
        <taxon>Anaerolineaceae</taxon>
        <taxon>Ornatilinea</taxon>
    </lineage>
</organism>
<feature type="domain" description="Xylose isomerase-like TIM barrel" evidence="1">
    <location>
        <begin position="48"/>
        <end position="247"/>
    </location>
</feature>
<protein>
    <recommendedName>
        <fullName evidence="1">Xylose isomerase-like TIM barrel domain-containing protein</fullName>
    </recommendedName>
</protein>
<dbReference type="STRING" id="1134406.ADN00_05510"/>
<gene>
    <name evidence="2" type="ORF">ADN00_05510</name>
</gene>
<dbReference type="OrthoDB" id="9792261at2"/>
<proteinExistence type="predicted"/>
<dbReference type="NCBIfam" id="NF041277">
    <property type="entry name" value="coba_remo_CbiR"/>
    <property type="match status" value="1"/>
</dbReference>
<dbReference type="SUPFAM" id="SSF51658">
    <property type="entry name" value="Xylose isomerase-like"/>
    <property type="match status" value="1"/>
</dbReference>
<dbReference type="Gene3D" id="3.20.20.150">
    <property type="entry name" value="Divalent-metal-dependent TIM barrel enzymes"/>
    <property type="match status" value="1"/>
</dbReference>
<evidence type="ECO:0000313" key="2">
    <source>
        <dbReference type="EMBL" id="KPL78704.1"/>
    </source>
</evidence>